<evidence type="ECO:0000313" key="3">
    <source>
        <dbReference type="EMBL" id="SDC18417.1"/>
    </source>
</evidence>
<sequence length="228" mass="26318">MKKVFLTLLFCSFVAQCFALTPMTDENMMKAIQYGVASKQDKQTLYQLTNPWLIPERSLKNPYRQNETIFVYTPYLLAAIHARDKVEDSRVPELAEIRKAIQEYEGITLIGARLNTPVVLQEGEYSVKLVQDKTVLAPYASTYLHHEMINRVTKQEKGNNGSQPDDGKQLTRNEKKEENKANTEKIAVLEMQFYFDSSQFNPSQRYSILISDKYCGERRFDVDPASIR</sequence>
<feature type="signal peptide" evidence="2">
    <location>
        <begin position="1"/>
        <end position="19"/>
    </location>
</feature>
<gene>
    <name evidence="3" type="ORF">SAMN04487864_103131</name>
</gene>
<dbReference type="OrthoDB" id="1679609at2"/>
<protein>
    <submittedName>
        <fullName evidence="3">Uncharacterized protein</fullName>
    </submittedName>
</protein>
<keyword evidence="2" id="KW-0732">Signal</keyword>
<feature type="region of interest" description="Disordered" evidence="1">
    <location>
        <begin position="152"/>
        <end position="181"/>
    </location>
</feature>
<dbReference type="AlphaFoldDB" id="A0A1G6JIA6"/>
<feature type="chain" id="PRO_5011637461" evidence="2">
    <location>
        <begin position="20"/>
        <end position="228"/>
    </location>
</feature>
<organism evidence="3 4">
    <name type="scientific">Succiniclasticum ruminis</name>
    <dbReference type="NCBI Taxonomy" id="40841"/>
    <lineage>
        <taxon>Bacteria</taxon>
        <taxon>Bacillati</taxon>
        <taxon>Bacillota</taxon>
        <taxon>Negativicutes</taxon>
        <taxon>Acidaminococcales</taxon>
        <taxon>Acidaminococcaceae</taxon>
        <taxon>Succiniclasticum</taxon>
    </lineage>
</organism>
<name>A0A1G6JIA6_9FIRM</name>
<keyword evidence="4" id="KW-1185">Reference proteome</keyword>
<reference evidence="4" key="1">
    <citation type="submission" date="2016-10" db="EMBL/GenBank/DDBJ databases">
        <authorList>
            <person name="Varghese N."/>
            <person name="Submissions S."/>
        </authorList>
    </citation>
    <scope>NUCLEOTIDE SEQUENCE [LARGE SCALE GENOMIC DNA]</scope>
    <source>
        <strain evidence="4">DSM 11005</strain>
    </source>
</reference>
<dbReference type="EMBL" id="FMYW01000003">
    <property type="protein sequence ID" value="SDC18417.1"/>
    <property type="molecule type" value="Genomic_DNA"/>
</dbReference>
<dbReference type="RefSeq" id="WP_093729577.1">
    <property type="nucleotide sequence ID" value="NZ_FMYW01000003.1"/>
</dbReference>
<dbReference type="Proteomes" id="UP000198943">
    <property type="component" value="Unassembled WGS sequence"/>
</dbReference>
<evidence type="ECO:0000313" key="4">
    <source>
        <dbReference type="Proteomes" id="UP000198943"/>
    </source>
</evidence>
<proteinExistence type="predicted"/>
<evidence type="ECO:0000256" key="1">
    <source>
        <dbReference type="SAM" id="MobiDB-lite"/>
    </source>
</evidence>
<evidence type="ECO:0000256" key="2">
    <source>
        <dbReference type="SAM" id="SignalP"/>
    </source>
</evidence>
<feature type="compositionally biased region" description="Basic and acidic residues" evidence="1">
    <location>
        <begin position="165"/>
        <end position="181"/>
    </location>
</feature>
<accession>A0A1G6JIA6</accession>